<dbReference type="RefSeq" id="WP_386027002.1">
    <property type="nucleotide sequence ID" value="NZ_JBHUHX010000032.1"/>
</dbReference>
<dbReference type="EMBL" id="JBHUHX010000032">
    <property type="protein sequence ID" value="MFD2112588.1"/>
    <property type="molecule type" value="Genomic_DNA"/>
</dbReference>
<protein>
    <submittedName>
        <fullName evidence="1">Uncharacterized protein</fullName>
    </submittedName>
</protein>
<evidence type="ECO:0000313" key="1">
    <source>
        <dbReference type="EMBL" id="MFD2112588.1"/>
    </source>
</evidence>
<evidence type="ECO:0000313" key="2">
    <source>
        <dbReference type="Proteomes" id="UP001597337"/>
    </source>
</evidence>
<accession>A0ABW4YBQ7</accession>
<reference evidence="2" key="1">
    <citation type="journal article" date="2019" name="Int. J. Syst. Evol. Microbiol.">
        <title>The Global Catalogue of Microorganisms (GCM) 10K type strain sequencing project: providing services to taxonomists for standard genome sequencing and annotation.</title>
        <authorList>
            <consortium name="The Broad Institute Genomics Platform"/>
            <consortium name="The Broad Institute Genome Sequencing Center for Infectious Disease"/>
            <person name="Wu L."/>
            <person name="Ma J."/>
        </authorList>
    </citation>
    <scope>NUCLEOTIDE SEQUENCE [LARGE SCALE GENOMIC DNA]</scope>
    <source>
        <strain evidence="2">KACC 12597</strain>
    </source>
</reference>
<comment type="caution">
    <text evidence="1">The sequence shown here is derived from an EMBL/GenBank/DDBJ whole genome shotgun (WGS) entry which is preliminary data.</text>
</comment>
<dbReference type="Proteomes" id="UP001597337">
    <property type="component" value="Unassembled WGS sequence"/>
</dbReference>
<sequence length="62" mass="7574">MTRLASTLDGPLGPEVRLRLRLRLFYWLRAVLGGMPMSRRRERWNMLHRYAEEMSRERSRKN</sequence>
<keyword evidence="2" id="KW-1185">Reference proteome</keyword>
<name>A0ABW4YBQ7_9GAMM</name>
<organism evidence="1 2">
    <name type="scientific">Thiorhodococcus fuscus</name>
    <dbReference type="NCBI Taxonomy" id="527200"/>
    <lineage>
        <taxon>Bacteria</taxon>
        <taxon>Pseudomonadati</taxon>
        <taxon>Pseudomonadota</taxon>
        <taxon>Gammaproteobacteria</taxon>
        <taxon>Chromatiales</taxon>
        <taxon>Chromatiaceae</taxon>
        <taxon>Thiorhodococcus</taxon>
    </lineage>
</organism>
<gene>
    <name evidence="1" type="ORF">ACFSJC_12125</name>
</gene>
<proteinExistence type="predicted"/>